<feature type="compositionally biased region" description="Polar residues" evidence="1">
    <location>
        <begin position="560"/>
        <end position="575"/>
    </location>
</feature>
<feature type="region of interest" description="Disordered" evidence="1">
    <location>
        <begin position="137"/>
        <end position="213"/>
    </location>
</feature>
<feature type="region of interest" description="Disordered" evidence="1">
    <location>
        <begin position="862"/>
        <end position="1051"/>
    </location>
</feature>
<feature type="region of interest" description="Disordered" evidence="1">
    <location>
        <begin position="557"/>
        <end position="733"/>
    </location>
</feature>
<sequence>MSYITRRALSTLIPPKIASPNALGAAQDAARMERVVGFYAGLPRGPAPTPKPSGFLERYQARYFNGKNASGMPLVHVIGTLLVVGYSMEYYFHLQRHTSPRCISERAPAQLFITTPWQPPLLDALHIGMAEQTSHDVVNQTRSGGEPSSSDVPASKNDKYSAEGGEGRITKIEFNFQNKSANNIEPSQRDTRTMDTSEAENSSGEGNKDTGRNGSAAVATRALELNGAASLSDGGEDGGSLGGSDTDTSRNDGRQHLRTGSIKKPTAFKPVSFAKFSVPKAPGTSTTPKLATLSVTPSSASPQPSTRPRLVAKTTSGLGSSSKHAAAGLKGSSGGPDASQVWNKNRPAQPPPTKHLTDEELKQQYGIHMTSRIQEDGNGTESKWADIDDDEDDWAPETIEWNDGTKIKLTHTENTQPPPQEIRDPSEANEIAIPAQPPARDSAKVLFSKSSTTVGPNATVLRLGANAERQQQAKAAIASRSGSDKPILTTKSPAPVPMKSPWASLPPVERVSPVNPPVQTVQSHHTARFQARDHTIPDKNVSTIPAREIAADDFNRSWRESQSNVPRELFNSQSGRYEPVPDTRKGPARDGHMRPATVLQRPGNNEAGGPAEPSAAFQTYRSSHQEPGHWGRRRASSNVSGGSGSYGRRMSIGRPDNQGKFYEGRRGSQVNGVVDHSISPSETVHSKDFMPSEQPATQPPPNQTWQSKTNNNTAYAPPSSQPSTSEEIKQDTNQASAEDVILMQQRIMKEKRLEARQRRLEQEQKEEAERRERIRLKLEALGPAPDKEKHTAKVDEQPELTAAASKASPKDQPATVGAQHIIQSPPKPPVPEPSGEPKQYGMMKVHHPESVKKLVAANERATEKPLAISRRSISPQRDVKHETVKTNGVLQDEALLPKDQNADLPALEDKESQWRASQNSSYSPWGTGPKLSTHSSPSSNMWKPLSSDKTLGNGTFDRNLTAFSHDLSLRGPAGLAEPSPIGSLQNIDKTTSSQPFVGARLGAEHKQSLTSIPPSDSAHAPYEPFQPIVRPRPIGPPNAQHSPWQADTRRNVQAATSAWGNFHSVAAKQDAETNAKFQREFEAMRDEPPASLNVTFSETWRQVRSGDQVNQREVIDVVKSTKSTGSLPALHGFDASIDSLPFPEAQPRPFGNVPNRGSRFFPTITDTYRGPLAVDDGRPRSPSPPPPEAYSTHPAYSGDAHRPLVNLPIPKPIVRLPPKISQPPPKPPTFASMAATPLRPPHPSMSATSWQDRINGLFGKATPEKKHILAVASATKEPLDVQSHLHPAAVSFPQIRGVDVRDVEMVTSKEVEEEEAIFEDREAGSLPVVRVPVMAPPNAWHAALPPPARLRPKVLRPMQVHTVEPFTPEFPKKDVSGNWNIVVHIPGCDNVASVALSKKLPLATSRSKGNTTFRTRKSTKPREPGTKYNGSNNNKRQGSSSHVIKSGEN</sequence>
<protein>
    <submittedName>
        <fullName evidence="2">ATP synthase subunit f, mitochondrial</fullName>
    </submittedName>
</protein>
<feature type="compositionally biased region" description="Polar residues" evidence="1">
    <location>
        <begin position="703"/>
        <end position="714"/>
    </location>
</feature>
<organism evidence="2">
    <name type="scientific">Talaromyces marneffei PM1</name>
    <dbReference type="NCBI Taxonomy" id="1077442"/>
    <lineage>
        <taxon>Eukaryota</taxon>
        <taxon>Fungi</taxon>
        <taxon>Dikarya</taxon>
        <taxon>Ascomycota</taxon>
        <taxon>Pezizomycotina</taxon>
        <taxon>Eurotiomycetes</taxon>
        <taxon>Eurotiomycetidae</taxon>
        <taxon>Eurotiales</taxon>
        <taxon>Trichocomaceae</taxon>
        <taxon>Talaromyces</taxon>
        <taxon>Talaromyces sect. Talaromyces</taxon>
    </lineage>
</organism>
<feature type="compositionally biased region" description="Polar residues" evidence="1">
    <location>
        <begin position="137"/>
        <end position="152"/>
    </location>
</feature>
<feature type="compositionally biased region" description="Polar residues" evidence="1">
    <location>
        <begin position="1428"/>
        <end position="1449"/>
    </location>
</feature>
<feature type="compositionally biased region" description="Polar residues" evidence="1">
    <location>
        <begin position="982"/>
        <end position="995"/>
    </location>
</feature>
<proteinExistence type="predicted"/>
<comment type="caution">
    <text evidence="2">The sequence shown here is derived from an EMBL/GenBank/DDBJ whole genome shotgun (WGS) entry which is preliminary data.</text>
</comment>
<feature type="compositionally biased region" description="Polar residues" evidence="1">
    <location>
        <begin position="196"/>
        <end position="205"/>
    </location>
</feature>
<feature type="compositionally biased region" description="Basic and acidic residues" evidence="1">
    <location>
        <begin position="785"/>
        <end position="796"/>
    </location>
</feature>
<feature type="region of interest" description="Disordered" evidence="1">
    <location>
        <begin position="776"/>
        <end position="841"/>
    </location>
</feature>
<dbReference type="HOGENOM" id="CLU_002517_0_0_1"/>
<feature type="compositionally biased region" description="Polar residues" evidence="1">
    <location>
        <begin position="914"/>
        <end position="962"/>
    </location>
</feature>
<feature type="compositionally biased region" description="Polar residues" evidence="1">
    <location>
        <begin position="721"/>
        <end position="733"/>
    </location>
</feature>
<feature type="compositionally biased region" description="Polar residues" evidence="1">
    <location>
        <begin position="175"/>
        <end position="186"/>
    </location>
</feature>
<feature type="compositionally biased region" description="Basic and acidic residues" evidence="1">
    <location>
        <begin position="156"/>
        <end position="171"/>
    </location>
</feature>
<gene>
    <name evidence="2" type="ORF">GQ26_0150490</name>
</gene>
<dbReference type="Pfam" id="PF10791">
    <property type="entry name" value="F1F0-ATPsyn_F"/>
    <property type="match status" value="1"/>
</dbReference>
<feature type="compositionally biased region" description="Low complexity" evidence="1">
    <location>
        <begin position="636"/>
        <end position="654"/>
    </location>
</feature>
<feature type="compositionally biased region" description="Polar residues" evidence="1">
    <location>
        <begin position="1039"/>
        <end position="1051"/>
    </location>
</feature>
<dbReference type="EMBL" id="JPOX01000015">
    <property type="protein sequence ID" value="KFX47307.1"/>
    <property type="molecule type" value="Genomic_DNA"/>
</dbReference>
<feature type="region of interest" description="Disordered" evidence="1">
    <location>
        <begin position="375"/>
        <end position="403"/>
    </location>
</feature>
<dbReference type="PANTHER" id="PTHR28161:SF1">
    <property type="entry name" value="ATP SYNTHASE SUBUNIT F, MITOCHONDRIAL"/>
    <property type="match status" value="1"/>
</dbReference>
<dbReference type="GO" id="GO:0046933">
    <property type="term" value="F:proton-transporting ATP synthase activity, rotational mechanism"/>
    <property type="evidence" value="ECO:0007669"/>
    <property type="project" value="TreeGrafter"/>
</dbReference>
<dbReference type="PANTHER" id="PTHR28161">
    <property type="entry name" value="ATP SYNTHASE SUBUNIT F, MITOCHONDRIAL"/>
    <property type="match status" value="1"/>
</dbReference>
<feature type="region of interest" description="Disordered" evidence="1">
    <location>
        <begin position="1405"/>
        <end position="1449"/>
    </location>
</feature>
<feature type="compositionally biased region" description="Pro residues" evidence="1">
    <location>
        <begin position="825"/>
        <end position="834"/>
    </location>
</feature>
<feature type="region of interest" description="Disordered" evidence="1">
    <location>
        <begin position="277"/>
        <end position="356"/>
    </location>
</feature>
<evidence type="ECO:0000256" key="1">
    <source>
        <dbReference type="SAM" id="MobiDB-lite"/>
    </source>
</evidence>
<feature type="compositionally biased region" description="Polar residues" evidence="1">
    <location>
        <begin position="283"/>
        <end position="306"/>
    </location>
</feature>
<reference evidence="2" key="1">
    <citation type="journal article" date="2014" name="PLoS Genet.">
        <title>Signature Gene Expression Reveals Novel Clues to the Molecular Mechanisms of Dimorphic Transition in Penicillium marneffei.</title>
        <authorList>
            <person name="Yang E."/>
            <person name="Wang G."/>
            <person name="Cai J."/>
            <person name="Woo P.C."/>
            <person name="Lau S.K."/>
            <person name="Yuen K.-Y."/>
            <person name="Chow W.-N."/>
            <person name="Lin X."/>
        </authorList>
    </citation>
    <scope>NUCLEOTIDE SEQUENCE [LARGE SCALE GENOMIC DNA]</scope>
    <source>
        <strain evidence="2">PM1</strain>
    </source>
</reference>
<evidence type="ECO:0000313" key="2">
    <source>
        <dbReference type="EMBL" id="KFX47308.1"/>
    </source>
</evidence>
<dbReference type="EMBL" id="JPOX01000015">
    <property type="protein sequence ID" value="KFX47308.1"/>
    <property type="molecule type" value="Genomic_DNA"/>
</dbReference>
<feature type="region of interest" description="Disordered" evidence="1">
    <location>
        <begin position="1148"/>
        <end position="1204"/>
    </location>
</feature>
<name>A0A093XQ09_TALMA</name>
<feature type="compositionally biased region" description="Basic and acidic residues" evidence="1">
    <location>
        <begin position="579"/>
        <end position="593"/>
    </location>
</feature>
<accession>A0A093XQ09</accession>
<feature type="region of interest" description="Disordered" evidence="1">
    <location>
        <begin position="476"/>
        <end position="500"/>
    </location>
</feature>
<dbReference type="InterPro" id="IPR019727">
    <property type="entry name" value="ATP_synth_F0_fsu_mt_fun"/>
</dbReference>
<feature type="region of interest" description="Disordered" evidence="1">
    <location>
        <begin position="229"/>
        <end position="265"/>
    </location>
</feature>
<feature type="compositionally biased region" description="Polar residues" evidence="1">
    <location>
        <begin position="313"/>
        <end position="323"/>
    </location>
</feature>